<dbReference type="InterPro" id="IPR036412">
    <property type="entry name" value="HAD-like_sf"/>
</dbReference>
<feature type="domain" description="Sucrose phosphatase-like" evidence="2">
    <location>
        <begin position="7"/>
        <end position="236"/>
    </location>
</feature>
<dbReference type="InterPro" id="IPR051518">
    <property type="entry name" value="Sucrose_Phosphatase"/>
</dbReference>
<dbReference type="NCBIfam" id="TIGR01484">
    <property type="entry name" value="HAD-SF-IIB"/>
    <property type="match status" value="1"/>
</dbReference>
<dbReference type="Proteomes" id="UP000321901">
    <property type="component" value="Unassembled WGS sequence"/>
</dbReference>
<dbReference type="EMBL" id="BJYL01000037">
    <property type="protein sequence ID" value="GEN84431.1"/>
    <property type="molecule type" value="Genomic_DNA"/>
</dbReference>
<dbReference type="AlphaFoldDB" id="A0A511ZAH1"/>
<dbReference type="Gene3D" id="3.40.50.1000">
    <property type="entry name" value="HAD superfamily/HAD-like"/>
    <property type="match status" value="1"/>
</dbReference>
<dbReference type="PANTHER" id="PTHR46521">
    <property type="entry name" value="SUCROSE-PHOSPHATASE 2-RELATED"/>
    <property type="match status" value="1"/>
</dbReference>
<name>A0A511ZAH1_9BACL</name>
<dbReference type="InterPro" id="IPR006380">
    <property type="entry name" value="SPP-like_dom"/>
</dbReference>
<accession>A0A511ZAH1</accession>
<keyword evidence="4" id="KW-1185">Reference proteome</keyword>
<keyword evidence="1" id="KW-0378">Hydrolase</keyword>
<dbReference type="Gene3D" id="3.90.1070.10">
    <property type="match status" value="1"/>
</dbReference>
<dbReference type="SFLD" id="SFLDS00003">
    <property type="entry name" value="Haloacid_Dehalogenase"/>
    <property type="match status" value="1"/>
</dbReference>
<dbReference type="GO" id="GO:0016791">
    <property type="term" value="F:phosphatase activity"/>
    <property type="evidence" value="ECO:0007669"/>
    <property type="project" value="UniProtKB-ARBA"/>
</dbReference>
<organism evidence="3 4">
    <name type="scientific">Sporosarcina luteola</name>
    <dbReference type="NCBI Taxonomy" id="582850"/>
    <lineage>
        <taxon>Bacteria</taxon>
        <taxon>Bacillati</taxon>
        <taxon>Bacillota</taxon>
        <taxon>Bacilli</taxon>
        <taxon>Bacillales</taxon>
        <taxon>Caryophanaceae</taxon>
        <taxon>Sporosarcina</taxon>
    </lineage>
</organism>
<evidence type="ECO:0000256" key="1">
    <source>
        <dbReference type="ARBA" id="ARBA00022801"/>
    </source>
</evidence>
<dbReference type="InterPro" id="IPR006379">
    <property type="entry name" value="HAD-SF_hydro_IIB"/>
</dbReference>
<protein>
    <recommendedName>
        <fullName evidence="2">Sucrose phosphatase-like domain-containing protein</fullName>
    </recommendedName>
</protein>
<dbReference type="RefSeq" id="WP_246110991.1">
    <property type="nucleotide sequence ID" value="NZ_BJYL01000037.1"/>
</dbReference>
<reference evidence="3 4" key="1">
    <citation type="submission" date="2019-07" db="EMBL/GenBank/DDBJ databases">
        <title>Whole genome shotgun sequence of Sporosarcina luteola NBRC 105378.</title>
        <authorList>
            <person name="Hosoyama A."/>
            <person name="Uohara A."/>
            <person name="Ohji S."/>
            <person name="Ichikawa N."/>
        </authorList>
    </citation>
    <scope>NUCLEOTIDE SEQUENCE [LARGE SCALE GENOMIC DNA]</scope>
    <source>
        <strain evidence="3 4">NBRC 105378</strain>
    </source>
</reference>
<dbReference type="PANTHER" id="PTHR46521:SF4">
    <property type="entry name" value="SUCROSE-PHOSPHATASE 2-RELATED"/>
    <property type="match status" value="1"/>
</dbReference>
<sequence>MENKRYWLATDLDGTFVGDSDALGKLLYFFEEAAYEVALVYVTGRHLASAQLLMEEERLPIPDLLITDVGTSIYQSDGQEDADWRASMLQDWQPNEIAEIAASFSTLKRQQLPDDRRVSFTVTEDLGEVDKFRKALNSHGLPHSFIFSSNRDIDVLPGSAGKGRALEYALDQYAADDIQLLIAGDSGNDMDMLSLGHPSVIVGNAQPELLNMKPCENLFFANEHCAGGIHEAWLHFYGDQHKLIV</sequence>
<dbReference type="Pfam" id="PF05116">
    <property type="entry name" value="S6PP"/>
    <property type="match status" value="1"/>
</dbReference>
<dbReference type="InterPro" id="IPR023214">
    <property type="entry name" value="HAD_sf"/>
</dbReference>
<dbReference type="SUPFAM" id="SSF56784">
    <property type="entry name" value="HAD-like"/>
    <property type="match status" value="1"/>
</dbReference>
<dbReference type="NCBIfam" id="TIGR01482">
    <property type="entry name" value="SPP-subfamily"/>
    <property type="match status" value="1"/>
</dbReference>
<evidence type="ECO:0000313" key="3">
    <source>
        <dbReference type="EMBL" id="GEN84431.1"/>
    </source>
</evidence>
<dbReference type="SFLD" id="SFLDG01140">
    <property type="entry name" value="C2.B:_Phosphomannomutase_and_P"/>
    <property type="match status" value="1"/>
</dbReference>
<evidence type="ECO:0000259" key="2">
    <source>
        <dbReference type="Pfam" id="PF05116"/>
    </source>
</evidence>
<dbReference type="SFLD" id="SFLDG01141">
    <property type="entry name" value="C2.B.1:_Sucrose_Phosphatase_Li"/>
    <property type="match status" value="1"/>
</dbReference>
<proteinExistence type="predicted"/>
<comment type="caution">
    <text evidence="3">The sequence shown here is derived from an EMBL/GenBank/DDBJ whole genome shotgun (WGS) entry which is preliminary data.</text>
</comment>
<evidence type="ECO:0000313" key="4">
    <source>
        <dbReference type="Proteomes" id="UP000321901"/>
    </source>
</evidence>
<gene>
    <name evidence="3" type="ORF">SLU01_27430</name>
</gene>